<dbReference type="SUPFAM" id="SSF57667">
    <property type="entry name" value="beta-beta-alpha zinc fingers"/>
    <property type="match status" value="2"/>
</dbReference>
<feature type="domain" description="C2H2-type" evidence="14">
    <location>
        <begin position="749"/>
        <end position="777"/>
    </location>
</feature>
<keyword evidence="4 9" id="KW-0863">Zinc-finger</keyword>
<accession>A0A9Q0MZX6</accession>
<feature type="DNA-binding region" description="Homeobox" evidence="10">
    <location>
        <begin position="179"/>
        <end position="220"/>
    </location>
</feature>
<keyword evidence="2" id="KW-0479">Metal-binding</keyword>
<keyword evidence="5" id="KW-0862">Zinc</keyword>
<evidence type="ECO:0000256" key="2">
    <source>
        <dbReference type="ARBA" id="ARBA00022723"/>
    </source>
</evidence>
<feature type="non-terminal residue" evidence="15">
    <location>
        <position position="1228"/>
    </location>
</feature>
<dbReference type="EMBL" id="WJQU01000002">
    <property type="protein sequence ID" value="KAJ6641045.1"/>
    <property type="molecule type" value="Genomic_DNA"/>
</dbReference>
<feature type="domain" description="C2H2-type" evidence="14">
    <location>
        <begin position="381"/>
        <end position="403"/>
    </location>
</feature>
<feature type="domain" description="Homeobox" evidence="13">
    <location>
        <begin position="938"/>
        <end position="998"/>
    </location>
</feature>
<dbReference type="PROSITE" id="PS00028">
    <property type="entry name" value="ZINC_FINGER_C2H2_1"/>
    <property type="match status" value="3"/>
</dbReference>
<sequence>MGNLPMNTLEMLNLMQFHHLMSMNFMNLAPPLIFGGTGNSATIPSATGSAPGTVTPNEISTTAPQQVQILQQQAAAAQAAAVQQAAASNNQKRARTRITDEQLKILRAHFDINNSPSEESIKEMSFKANLPPKVVKHWFRNTLFKERQRNKDSPYNFNNPPSTTLNLEEYERTGQAKEFFENNSYPKDSDLEYLSKLLTLSPRVIVVWFQNARQKQRKIYENQPNNSYYESAEEKKPNINYTCKKCNLVFQRYYELIRHQKNHCFKEENNKKSAKAQIAAAQIAQSLSSEDSNSSMDINNATSLLSGNIAAGLQAQNLSLNSPNMMQSSHSAIPGISTSPNLSMLSSQHGIFGKSGQAISGTSGHQSPQSTSSQQSPTQKYECDKCNLMFSRYEQFKEHQIIHLMNPNLFLQQSLNQQYSENSPFGILQNMSGNSAATSSTSDTMDLSQKQKKRKFSETSQDNDHGDYDQLNKKLKNEQFEFLYNYFVQNEGADEIVKAKNIDFETLYTYYQTNELKKKGNFEFLYQYYVQNERPMDMSEKPSFEFLFQYYQINESKKFFQLEASPSKNDFLMMNLASTPKTPAAPSATPSALSKQQQTTANSSSGTLSESAVAATVGRQTPISMSTNQQSLTGSVGGGGLIIHNTNSNGSSTCGTTNPADLLIQSMHQGEITAADKQNNKRLRTTILPEQLNFLYECYQNESNPSRKMLEEISKKVNLKKRVVQVWYQNSRARERKGQFRQNLQIINKKCPHCGAIFKIKSALESHLQTKHPDKQPINIDQIPDVNPHITDFPATNTQTTLKAMLNDQLIDNNNKLSVNDFAQLMDATASLLAASTQQNSPFPMTTSNGVIPLDLTTNTPKYEPSESEISFSDSNNDHDESNDFYVQSNGNFGCIDSNLDAGGDSMLMAKGNNALNQLNGEFDCFGPCSPASSTQSQQKKRYRTQMSHRQVNILKILFGDYKTPSMIDCENVGREIGLPKRVVQVWFQNARAKDKKSRNSRYTDEESVSGGMNTGNPSPDLQPIIDDCKICGVQKVNMQEHVFSSSHIAQVKASLEGVELSDQHDDGPVGHNLSKTQPSPTPASSISSSNSIPSASNMMSQQSSTHDAMGLYNQFLLQNHMFGQLGGALNQNQSSDQHQELLALHHHLSQQQQSALNNSGSSTSTTNGSTTISSQQPPQQQLLMENNLLLQINADNQPTTNSEILQQLYSYSQMSVENRLDKAEDQR</sequence>
<dbReference type="SMART" id="SM00355">
    <property type="entry name" value="ZnF_C2H2"/>
    <property type="match status" value="3"/>
</dbReference>
<comment type="caution">
    <text evidence="15">The sequence shown here is derived from an EMBL/GenBank/DDBJ whole genome shotgun (WGS) entry which is preliminary data.</text>
</comment>
<comment type="subcellular location">
    <subcellularLocation>
        <location evidence="1 10 11">Nucleus</location>
    </subcellularLocation>
</comment>
<reference evidence="15" key="1">
    <citation type="submission" date="2022-07" db="EMBL/GenBank/DDBJ databases">
        <authorList>
            <person name="Trinca V."/>
            <person name="Uliana J.V.C."/>
            <person name="Torres T.T."/>
            <person name="Ward R.J."/>
            <person name="Monesi N."/>
        </authorList>
    </citation>
    <scope>NUCLEOTIDE SEQUENCE</scope>
    <source>
        <strain evidence="15">HSMRA1968</strain>
        <tissue evidence="15">Whole embryos</tissue>
    </source>
</reference>
<evidence type="ECO:0000256" key="3">
    <source>
        <dbReference type="ARBA" id="ARBA00022737"/>
    </source>
</evidence>
<dbReference type="PROSITE" id="PS00027">
    <property type="entry name" value="HOMEOBOX_1"/>
    <property type="match status" value="2"/>
</dbReference>
<dbReference type="Gene3D" id="1.10.10.60">
    <property type="entry name" value="Homeodomain-like"/>
    <property type="match status" value="4"/>
</dbReference>
<organism evidence="15 16">
    <name type="scientific">Pseudolycoriella hygida</name>
    <dbReference type="NCBI Taxonomy" id="35572"/>
    <lineage>
        <taxon>Eukaryota</taxon>
        <taxon>Metazoa</taxon>
        <taxon>Ecdysozoa</taxon>
        <taxon>Arthropoda</taxon>
        <taxon>Hexapoda</taxon>
        <taxon>Insecta</taxon>
        <taxon>Pterygota</taxon>
        <taxon>Neoptera</taxon>
        <taxon>Endopterygota</taxon>
        <taxon>Diptera</taxon>
        <taxon>Nematocera</taxon>
        <taxon>Sciaroidea</taxon>
        <taxon>Sciaridae</taxon>
        <taxon>Pseudolycoriella</taxon>
    </lineage>
</organism>
<gene>
    <name evidence="15" type="primary">zfh2</name>
    <name evidence="15" type="ORF">Bhyg_05978</name>
</gene>
<evidence type="ECO:0000256" key="7">
    <source>
        <dbReference type="ARBA" id="ARBA00023155"/>
    </source>
</evidence>
<feature type="compositionally biased region" description="Low complexity" evidence="12">
    <location>
        <begin position="582"/>
        <end position="595"/>
    </location>
</feature>
<evidence type="ECO:0000259" key="13">
    <source>
        <dbReference type="PROSITE" id="PS50071"/>
    </source>
</evidence>
<feature type="compositionally biased region" description="Low complexity" evidence="12">
    <location>
        <begin position="430"/>
        <end position="448"/>
    </location>
</feature>
<dbReference type="InterPro" id="IPR051968">
    <property type="entry name" value="ZnFinger_Homeobox_TR"/>
</dbReference>
<dbReference type="GO" id="GO:0005634">
    <property type="term" value="C:nucleus"/>
    <property type="evidence" value="ECO:0007669"/>
    <property type="project" value="UniProtKB-SubCell"/>
</dbReference>
<dbReference type="GO" id="GO:0000978">
    <property type="term" value="F:RNA polymerase II cis-regulatory region sequence-specific DNA binding"/>
    <property type="evidence" value="ECO:0007669"/>
    <property type="project" value="TreeGrafter"/>
</dbReference>
<proteinExistence type="predicted"/>
<dbReference type="FunFam" id="1.10.10.60:FF:000064">
    <property type="entry name" value="Zinc finger homeobox protein 4"/>
    <property type="match status" value="1"/>
</dbReference>
<evidence type="ECO:0000256" key="11">
    <source>
        <dbReference type="RuleBase" id="RU000682"/>
    </source>
</evidence>
<evidence type="ECO:0000256" key="1">
    <source>
        <dbReference type="ARBA" id="ARBA00004123"/>
    </source>
</evidence>
<evidence type="ECO:0000256" key="12">
    <source>
        <dbReference type="SAM" id="MobiDB-lite"/>
    </source>
</evidence>
<feature type="DNA-binding region" description="Homeobox" evidence="10">
    <location>
        <begin position="680"/>
        <end position="739"/>
    </location>
</feature>
<dbReference type="OrthoDB" id="6417226at2759"/>
<evidence type="ECO:0000256" key="8">
    <source>
        <dbReference type="ARBA" id="ARBA00023242"/>
    </source>
</evidence>
<dbReference type="PANTHER" id="PTHR45891">
    <property type="entry name" value="ZINC FINGER HOMEOBOX PROTEIN"/>
    <property type="match status" value="1"/>
</dbReference>
<feature type="compositionally biased region" description="Low complexity" evidence="12">
    <location>
        <begin position="1150"/>
        <end position="1180"/>
    </location>
</feature>
<protein>
    <submittedName>
        <fullName evidence="15">Zinc finger protein</fullName>
    </submittedName>
</protein>
<evidence type="ECO:0000259" key="14">
    <source>
        <dbReference type="PROSITE" id="PS50157"/>
    </source>
</evidence>
<dbReference type="Proteomes" id="UP001151699">
    <property type="component" value="Chromosome B"/>
</dbReference>
<dbReference type="InterPro" id="IPR009057">
    <property type="entry name" value="Homeodomain-like_sf"/>
</dbReference>
<evidence type="ECO:0000313" key="16">
    <source>
        <dbReference type="Proteomes" id="UP001151699"/>
    </source>
</evidence>
<feature type="region of interest" description="Disordered" evidence="12">
    <location>
        <begin position="1149"/>
        <end position="1180"/>
    </location>
</feature>
<feature type="domain" description="Homeobox" evidence="13">
    <location>
        <begin position="177"/>
        <end position="219"/>
    </location>
</feature>
<feature type="region of interest" description="Disordered" evidence="12">
    <location>
        <begin position="1062"/>
        <end position="1105"/>
    </location>
</feature>
<feature type="domain" description="C2H2-type" evidence="14">
    <location>
        <begin position="241"/>
        <end position="268"/>
    </location>
</feature>
<feature type="DNA-binding region" description="Homeobox" evidence="10">
    <location>
        <begin position="91"/>
        <end position="150"/>
    </location>
</feature>
<keyword evidence="3" id="KW-0677">Repeat</keyword>
<evidence type="ECO:0000256" key="6">
    <source>
        <dbReference type="ARBA" id="ARBA00023125"/>
    </source>
</evidence>
<dbReference type="InterPro" id="IPR036236">
    <property type="entry name" value="Znf_C2H2_sf"/>
</dbReference>
<keyword evidence="7 10" id="KW-0371">Homeobox</keyword>
<dbReference type="PANTHER" id="PTHR45891:SF3">
    <property type="entry name" value="ZINC FINGER PROTEIN 2"/>
    <property type="match status" value="1"/>
</dbReference>
<feature type="compositionally biased region" description="Low complexity" evidence="12">
    <location>
        <begin position="1083"/>
        <end position="1101"/>
    </location>
</feature>
<feature type="compositionally biased region" description="Low complexity" evidence="12">
    <location>
        <begin position="360"/>
        <end position="378"/>
    </location>
</feature>
<evidence type="ECO:0000313" key="15">
    <source>
        <dbReference type="EMBL" id="KAJ6641045.1"/>
    </source>
</evidence>
<dbReference type="InterPro" id="IPR001356">
    <property type="entry name" value="HD"/>
</dbReference>
<feature type="region of interest" description="Disordered" evidence="12">
    <location>
        <begin position="354"/>
        <end position="378"/>
    </location>
</feature>
<feature type="region of interest" description="Disordered" evidence="12">
    <location>
        <begin position="582"/>
        <end position="612"/>
    </location>
</feature>
<evidence type="ECO:0000256" key="4">
    <source>
        <dbReference type="ARBA" id="ARBA00022771"/>
    </source>
</evidence>
<feature type="region of interest" description="Disordered" evidence="12">
    <location>
        <begin position="994"/>
        <end position="1020"/>
    </location>
</feature>
<feature type="compositionally biased region" description="Polar residues" evidence="12">
    <location>
        <begin position="1011"/>
        <end position="1020"/>
    </location>
</feature>
<dbReference type="InterPro" id="IPR013087">
    <property type="entry name" value="Znf_C2H2_type"/>
</dbReference>
<dbReference type="AlphaFoldDB" id="A0A9Q0MZX6"/>
<dbReference type="GO" id="GO:0000981">
    <property type="term" value="F:DNA-binding transcription factor activity, RNA polymerase II-specific"/>
    <property type="evidence" value="ECO:0007669"/>
    <property type="project" value="InterPro"/>
</dbReference>
<feature type="DNA-binding region" description="Homeobox" evidence="10">
    <location>
        <begin position="940"/>
        <end position="999"/>
    </location>
</feature>
<feature type="domain" description="Homeobox" evidence="13">
    <location>
        <begin position="89"/>
        <end position="149"/>
    </location>
</feature>
<dbReference type="SUPFAM" id="SSF46689">
    <property type="entry name" value="Homeodomain-like"/>
    <property type="match status" value="4"/>
</dbReference>
<evidence type="ECO:0000256" key="5">
    <source>
        <dbReference type="ARBA" id="ARBA00022833"/>
    </source>
</evidence>
<dbReference type="PROSITE" id="PS50157">
    <property type="entry name" value="ZINC_FINGER_C2H2_2"/>
    <property type="match status" value="3"/>
</dbReference>
<dbReference type="GO" id="GO:0008270">
    <property type="term" value="F:zinc ion binding"/>
    <property type="evidence" value="ECO:0007669"/>
    <property type="project" value="UniProtKB-KW"/>
</dbReference>
<name>A0A9Q0MZX6_9DIPT</name>
<dbReference type="Pfam" id="PF00046">
    <property type="entry name" value="Homeodomain"/>
    <property type="match status" value="4"/>
</dbReference>
<feature type="compositionally biased region" description="Polar residues" evidence="12">
    <location>
        <begin position="596"/>
        <end position="610"/>
    </location>
</feature>
<feature type="domain" description="Homeobox" evidence="13">
    <location>
        <begin position="678"/>
        <end position="738"/>
    </location>
</feature>
<dbReference type="CDD" id="cd00086">
    <property type="entry name" value="homeodomain"/>
    <property type="match status" value="4"/>
</dbReference>
<keyword evidence="16" id="KW-1185">Reference proteome</keyword>
<dbReference type="InterPro" id="IPR017970">
    <property type="entry name" value="Homeobox_CS"/>
</dbReference>
<evidence type="ECO:0000256" key="9">
    <source>
        <dbReference type="PROSITE-ProRule" id="PRU00042"/>
    </source>
</evidence>
<dbReference type="PROSITE" id="PS50071">
    <property type="entry name" value="HOMEOBOX_2"/>
    <property type="match status" value="4"/>
</dbReference>
<keyword evidence="6 10" id="KW-0238">DNA-binding</keyword>
<dbReference type="SMART" id="SM00389">
    <property type="entry name" value="HOX"/>
    <property type="match status" value="4"/>
</dbReference>
<feature type="region of interest" description="Disordered" evidence="12">
    <location>
        <begin position="862"/>
        <end position="882"/>
    </location>
</feature>
<evidence type="ECO:0000256" key="10">
    <source>
        <dbReference type="PROSITE-ProRule" id="PRU00108"/>
    </source>
</evidence>
<keyword evidence="8 10" id="KW-0539">Nucleus</keyword>
<feature type="region of interest" description="Disordered" evidence="12">
    <location>
        <begin position="426"/>
        <end position="469"/>
    </location>
</feature>
<dbReference type="Pfam" id="PF00096">
    <property type="entry name" value="zf-C2H2"/>
    <property type="match status" value="3"/>
</dbReference>